<reference evidence="2" key="1">
    <citation type="submission" date="2020-07" db="EMBL/GenBank/DDBJ databases">
        <authorList>
            <person name="Nieuwenhuis M."/>
            <person name="Van De Peppel L.J.J."/>
        </authorList>
    </citation>
    <scope>NUCLEOTIDE SEQUENCE</scope>
    <source>
        <strain evidence="2">AP01</strain>
        <tissue evidence="2">Mycelium</tissue>
    </source>
</reference>
<dbReference type="AlphaFoldDB" id="A0A9P7KCK2"/>
<keyword evidence="3" id="KW-1185">Reference proteome</keyword>
<dbReference type="Proteomes" id="UP000775547">
    <property type="component" value="Unassembled WGS sequence"/>
</dbReference>
<gene>
    <name evidence="2" type="ORF">DXG03_001699</name>
</gene>
<proteinExistence type="predicted"/>
<dbReference type="EMBL" id="JABCKV010000014">
    <property type="protein sequence ID" value="KAG5646976.1"/>
    <property type="molecule type" value="Genomic_DNA"/>
</dbReference>
<dbReference type="PANTHER" id="PTHR12843">
    <property type="entry name" value="PROTEIN-LYSINE N-METHYLTRANSFERASE METTL10"/>
    <property type="match status" value="1"/>
</dbReference>
<dbReference type="GO" id="GO:0016279">
    <property type="term" value="F:protein-lysine N-methyltransferase activity"/>
    <property type="evidence" value="ECO:0007669"/>
    <property type="project" value="TreeGrafter"/>
</dbReference>
<dbReference type="Pfam" id="PF13847">
    <property type="entry name" value="Methyltransf_31"/>
    <property type="match status" value="1"/>
</dbReference>
<dbReference type="SUPFAM" id="SSF53335">
    <property type="entry name" value="S-adenosyl-L-methionine-dependent methyltransferases"/>
    <property type="match status" value="1"/>
</dbReference>
<organism evidence="2 3">
    <name type="scientific">Asterophora parasitica</name>
    <dbReference type="NCBI Taxonomy" id="117018"/>
    <lineage>
        <taxon>Eukaryota</taxon>
        <taxon>Fungi</taxon>
        <taxon>Dikarya</taxon>
        <taxon>Basidiomycota</taxon>
        <taxon>Agaricomycotina</taxon>
        <taxon>Agaricomycetes</taxon>
        <taxon>Agaricomycetidae</taxon>
        <taxon>Agaricales</taxon>
        <taxon>Tricholomatineae</taxon>
        <taxon>Lyophyllaceae</taxon>
        <taxon>Asterophora</taxon>
    </lineage>
</organism>
<accession>A0A9P7KCK2</accession>
<evidence type="ECO:0000259" key="1">
    <source>
        <dbReference type="Pfam" id="PF13847"/>
    </source>
</evidence>
<reference evidence="2" key="2">
    <citation type="submission" date="2021-10" db="EMBL/GenBank/DDBJ databases">
        <title>Phylogenomics reveals ancestral predisposition of the termite-cultivated fungus Termitomyces towards a domesticated lifestyle.</title>
        <authorList>
            <person name="Auxier B."/>
            <person name="Grum-Grzhimaylo A."/>
            <person name="Cardenas M.E."/>
            <person name="Lodge J.D."/>
            <person name="Laessoe T."/>
            <person name="Pedersen O."/>
            <person name="Smith M.E."/>
            <person name="Kuyper T.W."/>
            <person name="Franco-Molano E.A."/>
            <person name="Baroni T.J."/>
            <person name="Aanen D.K."/>
        </authorList>
    </citation>
    <scope>NUCLEOTIDE SEQUENCE</scope>
    <source>
        <strain evidence="2">AP01</strain>
        <tissue evidence="2">Mycelium</tissue>
    </source>
</reference>
<dbReference type="InterPro" id="IPR029063">
    <property type="entry name" value="SAM-dependent_MTases_sf"/>
</dbReference>
<evidence type="ECO:0000313" key="2">
    <source>
        <dbReference type="EMBL" id="KAG5646976.1"/>
    </source>
</evidence>
<name>A0A9P7KCK2_9AGAR</name>
<dbReference type="OrthoDB" id="10069295at2759"/>
<comment type="caution">
    <text evidence="2">The sequence shown here is derived from an EMBL/GenBank/DDBJ whole genome shotgun (WGS) entry which is preliminary data.</text>
</comment>
<feature type="domain" description="Methyltransferase" evidence="1">
    <location>
        <begin position="2"/>
        <end position="124"/>
    </location>
</feature>
<dbReference type="GO" id="GO:0005737">
    <property type="term" value="C:cytoplasm"/>
    <property type="evidence" value="ECO:0007669"/>
    <property type="project" value="TreeGrafter"/>
</dbReference>
<dbReference type="InterPro" id="IPR025714">
    <property type="entry name" value="Methyltranfer_dom"/>
</dbReference>
<evidence type="ECO:0000313" key="3">
    <source>
        <dbReference type="Proteomes" id="UP000775547"/>
    </source>
</evidence>
<protein>
    <recommendedName>
        <fullName evidence="1">Methyltransferase domain-containing protein</fullName>
    </recommendedName>
</protein>
<dbReference type="Gene3D" id="3.40.50.150">
    <property type="entry name" value="Vaccinia Virus protein VP39"/>
    <property type="match status" value="1"/>
</dbReference>
<sequence>MAEAGYPATHLSGIDYSPGAVKLAQSIAVTREHAVAFSTSDFLQDDPPLLPHMQASSEGVWDLVLDKGTFDAIALGVKDEHGKSPAAQYPGRIDKILKPGGYFLITSCNFTEEELKEHFATSATRLVYQ</sequence>
<dbReference type="PANTHER" id="PTHR12843:SF5">
    <property type="entry name" value="EEF1A LYSINE METHYLTRANSFERASE 2"/>
    <property type="match status" value="1"/>
</dbReference>